<evidence type="ECO:0000313" key="2">
    <source>
        <dbReference type="Proteomes" id="UP000190648"/>
    </source>
</evidence>
<accession>A0A1V4J3L4</accession>
<dbReference type="Proteomes" id="UP000190648">
    <property type="component" value="Unassembled WGS sequence"/>
</dbReference>
<gene>
    <name evidence="1" type="ORF">AV530_016663</name>
</gene>
<protein>
    <submittedName>
        <fullName evidence="1">Uncharacterized protein</fullName>
    </submittedName>
</protein>
<reference evidence="1 2" key="1">
    <citation type="submission" date="2016-02" db="EMBL/GenBank/DDBJ databases">
        <title>Band-tailed pigeon sequencing and assembly.</title>
        <authorList>
            <person name="Soares A.E."/>
            <person name="Novak B.J."/>
            <person name="Rice E.S."/>
            <person name="O'Connell B."/>
            <person name="Chang D."/>
            <person name="Weber S."/>
            <person name="Shapiro B."/>
        </authorList>
    </citation>
    <scope>NUCLEOTIDE SEQUENCE [LARGE SCALE GENOMIC DNA]</scope>
    <source>
        <strain evidence="1">BTP2013</strain>
        <tissue evidence="1">Blood</tissue>
    </source>
</reference>
<evidence type="ECO:0000313" key="1">
    <source>
        <dbReference type="EMBL" id="OPJ66644.1"/>
    </source>
</evidence>
<dbReference type="AlphaFoldDB" id="A0A1V4J3L4"/>
<keyword evidence="2" id="KW-1185">Reference proteome</keyword>
<proteinExistence type="predicted"/>
<sequence>MGCGAPRLRGARADRTVAYPGGCQRCLVCPCGARCCWPEDSFSRFPSPYPPSCFRELAVLKKLNEWNGPLKQQGRHDG</sequence>
<dbReference type="EMBL" id="LSYS01009367">
    <property type="protein sequence ID" value="OPJ66644.1"/>
    <property type="molecule type" value="Genomic_DNA"/>
</dbReference>
<name>A0A1V4J3L4_PATFA</name>
<comment type="caution">
    <text evidence="1">The sequence shown here is derived from an EMBL/GenBank/DDBJ whole genome shotgun (WGS) entry which is preliminary data.</text>
</comment>
<organism evidence="1 2">
    <name type="scientific">Patagioenas fasciata monilis</name>
    <dbReference type="NCBI Taxonomy" id="372326"/>
    <lineage>
        <taxon>Eukaryota</taxon>
        <taxon>Metazoa</taxon>
        <taxon>Chordata</taxon>
        <taxon>Craniata</taxon>
        <taxon>Vertebrata</taxon>
        <taxon>Euteleostomi</taxon>
        <taxon>Archelosauria</taxon>
        <taxon>Archosauria</taxon>
        <taxon>Dinosauria</taxon>
        <taxon>Saurischia</taxon>
        <taxon>Theropoda</taxon>
        <taxon>Coelurosauria</taxon>
        <taxon>Aves</taxon>
        <taxon>Neognathae</taxon>
        <taxon>Neoaves</taxon>
        <taxon>Columbimorphae</taxon>
        <taxon>Columbiformes</taxon>
        <taxon>Columbidae</taxon>
        <taxon>Patagioenas</taxon>
    </lineage>
</organism>